<dbReference type="RefSeq" id="WP_209145597.1">
    <property type="nucleotide sequence ID" value="NZ_JAGHKP010000002.1"/>
</dbReference>
<accession>A0ABS3YD75</accession>
<organism evidence="2 3">
    <name type="scientific">Chitinophaga chungangae</name>
    <dbReference type="NCBI Taxonomy" id="2821488"/>
    <lineage>
        <taxon>Bacteria</taxon>
        <taxon>Pseudomonadati</taxon>
        <taxon>Bacteroidota</taxon>
        <taxon>Chitinophagia</taxon>
        <taxon>Chitinophagales</taxon>
        <taxon>Chitinophagaceae</taxon>
        <taxon>Chitinophaga</taxon>
    </lineage>
</organism>
<comment type="caution">
    <text evidence="2">The sequence shown here is derived from an EMBL/GenBank/DDBJ whole genome shotgun (WGS) entry which is preliminary data.</text>
</comment>
<protein>
    <recommendedName>
        <fullName evidence="4">DUF4369 domain-containing protein</fullName>
    </recommendedName>
</protein>
<evidence type="ECO:0000313" key="3">
    <source>
        <dbReference type="Proteomes" id="UP000679126"/>
    </source>
</evidence>
<evidence type="ECO:0008006" key="4">
    <source>
        <dbReference type="Google" id="ProtNLM"/>
    </source>
</evidence>
<dbReference type="EMBL" id="JAGHKP010000002">
    <property type="protein sequence ID" value="MBO9152611.1"/>
    <property type="molecule type" value="Genomic_DNA"/>
</dbReference>
<evidence type="ECO:0000313" key="2">
    <source>
        <dbReference type="EMBL" id="MBO9152611.1"/>
    </source>
</evidence>
<keyword evidence="1" id="KW-1133">Transmembrane helix</keyword>
<evidence type="ECO:0000256" key="1">
    <source>
        <dbReference type="SAM" id="Phobius"/>
    </source>
</evidence>
<proteinExistence type="predicted"/>
<feature type="transmembrane region" description="Helical" evidence="1">
    <location>
        <begin position="7"/>
        <end position="26"/>
    </location>
</feature>
<gene>
    <name evidence="2" type="ORF">J7I43_10345</name>
</gene>
<sequence>MKLSRKKYLELTGFIVALLVFIWAGVREFNTETEVSRHGVYVIGKVTMAESGKGGRKIEAWYRYKKRLHVLGKTERFNFYVRPGTRIIIQLLPDDPEKFVVVTAMGVPHCLDNDKSMDTVWQEFPACYAAPPEEARDGLFFDSSLIKAL</sequence>
<keyword evidence="1" id="KW-0472">Membrane</keyword>
<keyword evidence="3" id="KW-1185">Reference proteome</keyword>
<name>A0ABS3YD75_9BACT</name>
<keyword evidence="1" id="KW-0812">Transmembrane</keyword>
<reference evidence="3" key="1">
    <citation type="submission" date="2021-03" db="EMBL/GenBank/DDBJ databases">
        <title>Assistant Professor.</title>
        <authorList>
            <person name="Huq M.A."/>
        </authorList>
    </citation>
    <scope>NUCLEOTIDE SEQUENCE [LARGE SCALE GENOMIC DNA]</scope>
    <source>
        <strain evidence="3">MAH-28</strain>
    </source>
</reference>
<dbReference type="Proteomes" id="UP000679126">
    <property type="component" value="Unassembled WGS sequence"/>
</dbReference>